<dbReference type="PANTHER" id="PTHR33219">
    <property type="entry name" value="YLMG HOMOLOG PROTEIN 2, CHLOROPLASTIC"/>
    <property type="match status" value="1"/>
</dbReference>
<gene>
    <name evidence="2" type="ORF">ASZ90_003049</name>
</gene>
<dbReference type="Pfam" id="PF02325">
    <property type="entry name" value="CCB3_YggT"/>
    <property type="match status" value="1"/>
</dbReference>
<name>A0A0W8G1W2_9ZZZZ</name>
<accession>A0A0W8G1W2</accession>
<dbReference type="AlphaFoldDB" id="A0A0W8G1W2"/>
<keyword evidence="1" id="KW-0812">Transmembrane</keyword>
<evidence type="ECO:0000256" key="1">
    <source>
        <dbReference type="SAM" id="Phobius"/>
    </source>
</evidence>
<sequence length="102" mass="11534">MQIVGLFFRAVAMVLDTVLMLYFWVVIISALLSWVKPDPYNPIVRFLYAITEPVYYRIRRLAPFLVVGGFDLTPIVVILAIQFLRSFLVPALMVVGSSGPPM</sequence>
<dbReference type="GO" id="GO:0016020">
    <property type="term" value="C:membrane"/>
    <property type="evidence" value="ECO:0007669"/>
    <property type="project" value="InterPro"/>
</dbReference>
<proteinExistence type="predicted"/>
<dbReference type="PANTHER" id="PTHR33219:SF14">
    <property type="entry name" value="PROTEIN COFACTOR ASSEMBLY OF COMPLEX C SUBUNIT B CCB3, CHLOROPLASTIC-RELATED"/>
    <property type="match status" value="1"/>
</dbReference>
<keyword evidence="1" id="KW-1133">Transmembrane helix</keyword>
<comment type="caution">
    <text evidence="2">The sequence shown here is derived from an EMBL/GenBank/DDBJ whole genome shotgun (WGS) entry which is preliminary data.</text>
</comment>
<reference evidence="2" key="1">
    <citation type="journal article" date="2015" name="Proc. Natl. Acad. Sci. U.S.A.">
        <title>Networks of energetic and metabolic interactions define dynamics in microbial communities.</title>
        <authorList>
            <person name="Embree M."/>
            <person name="Liu J.K."/>
            <person name="Al-Bassam M.M."/>
            <person name="Zengler K."/>
        </authorList>
    </citation>
    <scope>NUCLEOTIDE SEQUENCE</scope>
</reference>
<dbReference type="EMBL" id="LNQE01000362">
    <property type="protein sequence ID" value="KUG27094.1"/>
    <property type="molecule type" value="Genomic_DNA"/>
</dbReference>
<protein>
    <submittedName>
        <fullName evidence="2">Integral membrane protein yggt, involved in response to extracytoplasmic stress (Osmotic shock)</fullName>
    </submittedName>
</protein>
<dbReference type="InterPro" id="IPR003425">
    <property type="entry name" value="CCB3/YggT"/>
</dbReference>
<feature type="transmembrane region" description="Helical" evidence="1">
    <location>
        <begin position="61"/>
        <end position="84"/>
    </location>
</feature>
<evidence type="ECO:0000313" key="2">
    <source>
        <dbReference type="EMBL" id="KUG27094.1"/>
    </source>
</evidence>
<organism evidence="2">
    <name type="scientific">hydrocarbon metagenome</name>
    <dbReference type="NCBI Taxonomy" id="938273"/>
    <lineage>
        <taxon>unclassified sequences</taxon>
        <taxon>metagenomes</taxon>
        <taxon>ecological metagenomes</taxon>
    </lineage>
</organism>
<keyword evidence="1" id="KW-0472">Membrane</keyword>
<feature type="transmembrane region" description="Helical" evidence="1">
    <location>
        <begin position="6"/>
        <end position="35"/>
    </location>
</feature>